<dbReference type="SUPFAM" id="SSF55781">
    <property type="entry name" value="GAF domain-like"/>
    <property type="match status" value="1"/>
</dbReference>
<dbReference type="Gene3D" id="3.30.450.40">
    <property type="match status" value="1"/>
</dbReference>
<dbReference type="InterPro" id="IPR005467">
    <property type="entry name" value="His_kinase_dom"/>
</dbReference>
<dbReference type="PANTHER" id="PTHR43547">
    <property type="entry name" value="TWO-COMPONENT HISTIDINE KINASE"/>
    <property type="match status" value="1"/>
</dbReference>
<dbReference type="InterPro" id="IPR036890">
    <property type="entry name" value="HATPase_C_sf"/>
</dbReference>
<dbReference type="Pfam" id="PF07494">
    <property type="entry name" value="Reg_prop"/>
    <property type="match status" value="7"/>
</dbReference>
<dbReference type="InterPro" id="IPR011123">
    <property type="entry name" value="Y_Y_Y"/>
</dbReference>
<organism evidence="6 7">
    <name type="scientific">Rugamonas aquatica</name>
    <dbReference type="NCBI Taxonomy" id="2743357"/>
    <lineage>
        <taxon>Bacteria</taxon>
        <taxon>Pseudomonadati</taxon>
        <taxon>Pseudomonadota</taxon>
        <taxon>Betaproteobacteria</taxon>
        <taxon>Burkholderiales</taxon>
        <taxon>Oxalobacteraceae</taxon>
        <taxon>Telluria group</taxon>
        <taxon>Rugamonas</taxon>
    </lineage>
</organism>
<keyword evidence="7" id="KW-1185">Reference proteome</keyword>
<evidence type="ECO:0000256" key="1">
    <source>
        <dbReference type="ARBA" id="ARBA00000085"/>
    </source>
</evidence>
<dbReference type="InterPro" id="IPR036097">
    <property type="entry name" value="HisK_dim/P_sf"/>
</dbReference>
<dbReference type="Gene3D" id="1.10.287.130">
    <property type="match status" value="1"/>
</dbReference>
<dbReference type="EMBL" id="WHUG01000011">
    <property type="protein sequence ID" value="MQA41197.1"/>
    <property type="molecule type" value="Genomic_DNA"/>
</dbReference>
<dbReference type="PANTHER" id="PTHR43547:SF2">
    <property type="entry name" value="HYBRID SIGNAL TRANSDUCTION HISTIDINE KINASE C"/>
    <property type="match status" value="1"/>
</dbReference>
<dbReference type="FunFam" id="2.60.40.10:FF:000791">
    <property type="entry name" value="Two-component system sensor histidine kinase/response regulator"/>
    <property type="match status" value="1"/>
</dbReference>
<dbReference type="Pfam" id="PF13185">
    <property type="entry name" value="GAF_2"/>
    <property type="match status" value="1"/>
</dbReference>
<proteinExistence type="predicted"/>
<evidence type="ECO:0000256" key="4">
    <source>
        <dbReference type="SAM" id="Coils"/>
    </source>
</evidence>
<sequence length="1303" mass="144278">MPGYAIRSVHLCGLLLLALLSIARAAPLSLRFEHLGVEQGLTQESVTAVLQDRHGYMWLGTQAGLSRYDGYRMTAFKNDPANSRSLLDNYVHALYEDSNGNIWIGSKGGLDRYDPATLSFVHQLSRSGNLTVFSIVGDGRQGLWLSTSDGLQHLDIASGQVKALRHAASDADSIRDDRVSALARDKSGNLWVGTASGLEMLVAGGRKFRHLNPSGGSTPANNILSLSIGADGVVWAGTMSGLQAWRPGSDGAERIPLDAADDLRDQRIPALLHDSDGVLWAGSFADGLKRRDPVSRHFYTYRHNSQDRHGVGDNQISALYQDRTGTLWVGNWYTGLDWVDLTSGGFERYTEYPGVMPSISNNKVRVITGAGPNKYWLGTGNGLTLLDSVTGATEVWRHNERDPSSLPGDQIQALQTDRRGRLWVGSSTGLAWRDAAGGPFTRFVLDADPAAATIQRILVDRDGVIWVASRAGLHRIDPQTSAVHTWRHDAADPDSLDGRIYSLMEDRQGVLWLGTENGLDRFDRAIGKFRHYRHTPGKEDSLSHKRVHYTYEDDKGRLWIGTAAGLCRAEQGADGELHFHYTPTSAAHAPDPIGAILSDEQGRLWISSTSGLTMLHPDTGAFKEYTSRDGLIDGSYFIGSGYKAADGTLFFGGLSGVTAFQPSRIHDNPHAPPVSITDFSIFNQSILTGQPRNDVLAKGPIYEAKTLNLSYRDAVFSFEFAGLHYADPVRNRFAYQLEGFDPQWVTADAGKRFATYTNLDPGRYVFRVKAANKDGVWSSEPVAVEVIIAPPLWKTWWFRLLALTLALGSAYLLFRIRIRMLVRQKHALEAEVGSRTRELVQQKESIERQKREVERQKESVELAHRNISLLSDIGRRITANLDSEAIMAMLYQQVHALMDASVFGIGIYRPKEELIEYPFAMEKGKRYAPYTRSMREPNQLAVWCITHAQEVFINDLEQEYSRYIEHLQLVSGVDDMGTLEDGSLPTEPRSLIYVPISVAGQVRGVITVHSYRANAYQRIDLDMLTTLASYVAVAFANADSYRQLRDTQQQLVEREKLAALGSLVAGVAHELNTPIGNSLVIASTLEDKTAEIDQRQEQNQLRRSDLKNFIDAAREASTLLMRSLHNAAELVNSFKQVAVDQASAKRRHFNLHQASQEIVTTMKNQIRKAGHQVELEMPDDIQMDSFPGPYGQVIINLINNALLHAFEGRSGGVIKMWAVRLGSEQVRIVFQDDGKGIQTEHQARIFDPFFTTKLGQGGNGLGLSITYNIVTSLLDGSIRVDSAIDVGTRFTIDLPLKASLAGD</sequence>
<dbReference type="InterPro" id="IPR004358">
    <property type="entry name" value="Sig_transdc_His_kin-like_C"/>
</dbReference>
<feature type="domain" description="Histidine kinase" evidence="5">
    <location>
        <begin position="1066"/>
        <end position="1298"/>
    </location>
</feature>
<dbReference type="SUPFAM" id="SSF63829">
    <property type="entry name" value="Calcium-dependent phosphotriesterase"/>
    <property type="match status" value="4"/>
</dbReference>
<name>A0A6A7N8Z1_9BURK</name>
<dbReference type="InterPro" id="IPR003018">
    <property type="entry name" value="GAF"/>
</dbReference>
<feature type="coiled-coil region" evidence="4">
    <location>
        <begin position="836"/>
        <end position="866"/>
    </location>
</feature>
<evidence type="ECO:0000313" key="6">
    <source>
        <dbReference type="EMBL" id="MQA41197.1"/>
    </source>
</evidence>
<dbReference type="SMART" id="SM00065">
    <property type="entry name" value="GAF"/>
    <property type="match status" value="1"/>
</dbReference>
<dbReference type="CDD" id="cd00082">
    <property type="entry name" value="HisKA"/>
    <property type="match status" value="1"/>
</dbReference>
<dbReference type="Pfam" id="PF02518">
    <property type="entry name" value="HATPase_c"/>
    <property type="match status" value="1"/>
</dbReference>
<dbReference type="InterPro" id="IPR013783">
    <property type="entry name" value="Ig-like_fold"/>
</dbReference>
<dbReference type="PROSITE" id="PS50109">
    <property type="entry name" value="HIS_KIN"/>
    <property type="match status" value="1"/>
</dbReference>
<keyword evidence="3" id="KW-0597">Phosphoprotein</keyword>
<dbReference type="Gene3D" id="3.30.565.10">
    <property type="entry name" value="Histidine kinase-like ATPase, C-terminal domain"/>
    <property type="match status" value="1"/>
</dbReference>
<dbReference type="InterPro" id="IPR003661">
    <property type="entry name" value="HisK_dim/P_dom"/>
</dbReference>
<comment type="caution">
    <text evidence="6">The sequence shown here is derived from an EMBL/GenBank/DDBJ whole genome shotgun (WGS) entry which is preliminary data.</text>
</comment>
<dbReference type="Gene3D" id="2.130.10.10">
    <property type="entry name" value="YVTN repeat-like/Quinoprotein amine dehydrogenase"/>
    <property type="match status" value="3"/>
</dbReference>
<dbReference type="PRINTS" id="PR00344">
    <property type="entry name" value="BCTRLSENSOR"/>
</dbReference>
<comment type="catalytic activity">
    <reaction evidence="1">
        <text>ATP + protein L-histidine = ADP + protein N-phospho-L-histidine.</text>
        <dbReference type="EC" id="2.7.13.3"/>
    </reaction>
</comment>
<dbReference type="Pfam" id="PF07495">
    <property type="entry name" value="Y_Y_Y"/>
    <property type="match status" value="1"/>
</dbReference>
<reference evidence="6 7" key="1">
    <citation type="submission" date="2019-10" db="EMBL/GenBank/DDBJ databases">
        <title>Two novel species isolated from a subtropical stream in China.</title>
        <authorList>
            <person name="Lu H."/>
        </authorList>
    </citation>
    <scope>NUCLEOTIDE SEQUENCE [LARGE SCALE GENOMIC DNA]</scope>
    <source>
        <strain evidence="6 7">FT29W</strain>
    </source>
</reference>
<dbReference type="InterPro" id="IPR003594">
    <property type="entry name" value="HATPase_dom"/>
</dbReference>
<dbReference type="InterPro" id="IPR029016">
    <property type="entry name" value="GAF-like_dom_sf"/>
</dbReference>
<evidence type="ECO:0000256" key="3">
    <source>
        <dbReference type="ARBA" id="ARBA00022553"/>
    </source>
</evidence>
<dbReference type="EC" id="2.7.13.3" evidence="2"/>
<evidence type="ECO:0000256" key="2">
    <source>
        <dbReference type="ARBA" id="ARBA00012438"/>
    </source>
</evidence>
<dbReference type="CDD" id="cd00146">
    <property type="entry name" value="PKD"/>
    <property type="match status" value="1"/>
</dbReference>
<dbReference type="SMART" id="SM00387">
    <property type="entry name" value="HATPase_c"/>
    <property type="match status" value="1"/>
</dbReference>
<dbReference type="SUPFAM" id="SSF47384">
    <property type="entry name" value="Homodimeric domain of signal transducing histidine kinase"/>
    <property type="match status" value="1"/>
</dbReference>
<dbReference type="Gene3D" id="2.60.40.10">
    <property type="entry name" value="Immunoglobulins"/>
    <property type="match status" value="1"/>
</dbReference>
<keyword evidence="4" id="KW-0175">Coiled coil</keyword>
<evidence type="ECO:0000259" key="5">
    <source>
        <dbReference type="PROSITE" id="PS50109"/>
    </source>
</evidence>
<gene>
    <name evidence="6" type="ORF">GEV02_23925</name>
</gene>
<dbReference type="RefSeq" id="WP_152840461.1">
    <property type="nucleotide sequence ID" value="NZ_WHUG01000011.1"/>
</dbReference>
<dbReference type="GO" id="GO:0000155">
    <property type="term" value="F:phosphorelay sensor kinase activity"/>
    <property type="evidence" value="ECO:0007669"/>
    <property type="project" value="InterPro"/>
</dbReference>
<dbReference type="InterPro" id="IPR015943">
    <property type="entry name" value="WD40/YVTN_repeat-like_dom_sf"/>
</dbReference>
<accession>A0A6A7N8Z1</accession>
<dbReference type="InterPro" id="IPR011110">
    <property type="entry name" value="Reg_prop"/>
</dbReference>
<protein>
    <recommendedName>
        <fullName evidence="2">histidine kinase</fullName>
        <ecNumber evidence="2">2.7.13.3</ecNumber>
    </recommendedName>
</protein>
<dbReference type="Proteomes" id="UP000440498">
    <property type="component" value="Unassembled WGS sequence"/>
</dbReference>
<evidence type="ECO:0000313" key="7">
    <source>
        <dbReference type="Proteomes" id="UP000440498"/>
    </source>
</evidence>
<dbReference type="SUPFAM" id="SSF55874">
    <property type="entry name" value="ATPase domain of HSP90 chaperone/DNA topoisomerase II/histidine kinase"/>
    <property type="match status" value="1"/>
</dbReference>